<dbReference type="AlphaFoldDB" id="A0A7W7WXJ1"/>
<dbReference type="SUPFAM" id="SSF50998">
    <property type="entry name" value="Quinoprotein alcohol dehydrogenase-like"/>
    <property type="match status" value="1"/>
</dbReference>
<feature type="transmembrane region" description="Helical" evidence="1">
    <location>
        <begin position="105"/>
        <end position="126"/>
    </location>
</feature>
<evidence type="ECO:0000259" key="2">
    <source>
        <dbReference type="Pfam" id="PF13360"/>
    </source>
</evidence>
<sequence length="503" mass="51792">MPRVPTLIAAACAAVAPFLPGGAARPDALDLPVVGLAVIVVLAAGVSLSRTPWARIPCALVGTAVAAVCLRLDVADGLPAPRLSVLAAAGLGVAIAIAARDRVRLVAAVAIVGLAIAVPAVTRVAVVHSETAGEGGAVAPVVERPVTRRWAWESSDPISYVVAAGRGVAVATVEGEVVGLDGVDGRVRWRYARSGGHVLDLTASADERAVVVAFGSPADTTSNLVVVLDAQSGRPRFERVVSGVLVSAGEIVPGKATMALREGTDDHTIVAYDLETGGERWRWHAPTGCTSPYALPARGRDIVVAPLECPERVGIMALDEVDGRQRWMHVVTTRPPDGQAQTLLPRGARDGALLSLSITTGRAVPGAALSGLFDSATGVRYPDHPEQGWWVRLDLGPTPVVERSDHESVLDPRKGTLTPLTHAACEKDDKAATTASTYLYVCDGGDRVSLSVQDFTGTPAAVSTIDLPASPGSRIALVPASGAVVLARVSGDGPATVVGMASR</sequence>
<proteinExistence type="predicted"/>
<evidence type="ECO:0000313" key="3">
    <source>
        <dbReference type="EMBL" id="MBB4966678.1"/>
    </source>
</evidence>
<dbReference type="EMBL" id="JACHJS010000001">
    <property type="protein sequence ID" value="MBB4966678.1"/>
    <property type="molecule type" value="Genomic_DNA"/>
</dbReference>
<dbReference type="Gene3D" id="2.130.10.10">
    <property type="entry name" value="YVTN repeat-like/Quinoprotein amine dehydrogenase"/>
    <property type="match status" value="1"/>
</dbReference>
<feature type="transmembrane region" description="Helical" evidence="1">
    <location>
        <begin position="56"/>
        <end position="74"/>
    </location>
</feature>
<feature type="domain" description="Pyrrolo-quinoline quinone repeat" evidence="2">
    <location>
        <begin position="203"/>
        <end position="338"/>
    </location>
</feature>
<dbReference type="InterPro" id="IPR011047">
    <property type="entry name" value="Quinoprotein_ADH-like_sf"/>
</dbReference>
<name>A0A7W7WXJ1_9PSEU</name>
<keyword evidence="4" id="KW-1185">Reference proteome</keyword>
<evidence type="ECO:0000256" key="1">
    <source>
        <dbReference type="SAM" id="Phobius"/>
    </source>
</evidence>
<keyword evidence="1" id="KW-0472">Membrane</keyword>
<dbReference type="InterPro" id="IPR002372">
    <property type="entry name" value="PQQ_rpt_dom"/>
</dbReference>
<keyword evidence="1" id="KW-1133">Transmembrane helix</keyword>
<dbReference type="Proteomes" id="UP000542674">
    <property type="component" value="Unassembled WGS sequence"/>
</dbReference>
<gene>
    <name evidence="3" type="ORF">F4559_004037</name>
</gene>
<keyword evidence="1" id="KW-0812">Transmembrane</keyword>
<protein>
    <recommendedName>
        <fullName evidence="2">Pyrrolo-quinoline quinone repeat domain-containing protein</fullName>
    </recommendedName>
</protein>
<dbReference type="RefSeq" id="WP_184670845.1">
    <property type="nucleotide sequence ID" value="NZ_BAABAI010000022.1"/>
</dbReference>
<feature type="transmembrane region" description="Helical" evidence="1">
    <location>
        <begin position="33"/>
        <end position="49"/>
    </location>
</feature>
<dbReference type="Pfam" id="PF13360">
    <property type="entry name" value="PQQ_2"/>
    <property type="match status" value="1"/>
</dbReference>
<reference evidence="3 4" key="1">
    <citation type="submission" date="2020-08" db="EMBL/GenBank/DDBJ databases">
        <title>Sequencing the genomes of 1000 actinobacteria strains.</title>
        <authorList>
            <person name="Klenk H.-P."/>
        </authorList>
    </citation>
    <scope>NUCLEOTIDE SEQUENCE [LARGE SCALE GENOMIC DNA]</scope>
    <source>
        <strain evidence="3 4">DSM 45084</strain>
    </source>
</reference>
<accession>A0A7W7WXJ1</accession>
<dbReference type="InterPro" id="IPR015943">
    <property type="entry name" value="WD40/YVTN_repeat-like_dom_sf"/>
</dbReference>
<evidence type="ECO:0000313" key="4">
    <source>
        <dbReference type="Proteomes" id="UP000542674"/>
    </source>
</evidence>
<organism evidence="3 4">
    <name type="scientific">Saccharothrix violaceirubra</name>
    <dbReference type="NCBI Taxonomy" id="413306"/>
    <lineage>
        <taxon>Bacteria</taxon>
        <taxon>Bacillati</taxon>
        <taxon>Actinomycetota</taxon>
        <taxon>Actinomycetes</taxon>
        <taxon>Pseudonocardiales</taxon>
        <taxon>Pseudonocardiaceae</taxon>
        <taxon>Saccharothrix</taxon>
    </lineage>
</organism>
<feature type="transmembrane region" description="Helical" evidence="1">
    <location>
        <begin position="80"/>
        <end position="98"/>
    </location>
</feature>
<comment type="caution">
    <text evidence="3">The sequence shown here is derived from an EMBL/GenBank/DDBJ whole genome shotgun (WGS) entry which is preliminary data.</text>
</comment>